<gene>
    <name evidence="2" type="ORF">WJX73_005455</name>
</gene>
<protein>
    <submittedName>
        <fullName evidence="2">Uncharacterized protein</fullName>
    </submittedName>
</protein>
<sequence length="99" mass="10287">MAQGSPKQTGYTEKDSAGQTNIYPVMTKAYVQGSTNDSTTGSKANNAIAAVAGIITLAAISLGIVAAKSSISDNFEDTQAQVGLFRSLSEYKDKFSAES</sequence>
<keyword evidence="1" id="KW-0472">Membrane</keyword>
<comment type="caution">
    <text evidence="2">The sequence shown here is derived from an EMBL/GenBank/DDBJ whole genome shotgun (WGS) entry which is preliminary data.</text>
</comment>
<keyword evidence="1" id="KW-0812">Transmembrane</keyword>
<reference evidence="2 3" key="1">
    <citation type="journal article" date="2024" name="Nat. Commun.">
        <title>Phylogenomics reveals the evolutionary origins of lichenization in chlorophyte algae.</title>
        <authorList>
            <person name="Puginier C."/>
            <person name="Libourel C."/>
            <person name="Otte J."/>
            <person name="Skaloud P."/>
            <person name="Haon M."/>
            <person name="Grisel S."/>
            <person name="Petersen M."/>
            <person name="Berrin J.G."/>
            <person name="Delaux P.M."/>
            <person name="Dal Grande F."/>
            <person name="Keller J."/>
        </authorList>
    </citation>
    <scope>NUCLEOTIDE SEQUENCE [LARGE SCALE GENOMIC DNA]</scope>
    <source>
        <strain evidence="2 3">SAG 2036</strain>
    </source>
</reference>
<dbReference type="AlphaFoldDB" id="A0AAW1P0N5"/>
<evidence type="ECO:0000313" key="2">
    <source>
        <dbReference type="EMBL" id="KAK9802043.1"/>
    </source>
</evidence>
<evidence type="ECO:0000256" key="1">
    <source>
        <dbReference type="SAM" id="Phobius"/>
    </source>
</evidence>
<proteinExistence type="predicted"/>
<evidence type="ECO:0000313" key="3">
    <source>
        <dbReference type="Proteomes" id="UP001465755"/>
    </source>
</evidence>
<organism evidence="2 3">
    <name type="scientific">Symbiochloris irregularis</name>
    <dbReference type="NCBI Taxonomy" id="706552"/>
    <lineage>
        <taxon>Eukaryota</taxon>
        <taxon>Viridiplantae</taxon>
        <taxon>Chlorophyta</taxon>
        <taxon>core chlorophytes</taxon>
        <taxon>Trebouxiophyceae</taxon>
        <taxon>Trebouxiales</taxon>
        <taxon>Trebouxiaceae</taxon>
        <taxon>Symbiochloris</taxon>
    </lineage>
</organism>
<dbReference type="Proteomes" id="UP001465755">
    <property type="component" value="Unassembled WGS sequence"/>
</dbReference>
<dbReference type="EMBL" id="JALJOQ010000072">
    <property type="protein sequence ID" value="KAK9802043.1"/>
    <property type="molecule type" value="Genomic_DNA"/>
</dbReference>
<name>A0AAW1P0N5_9CHLO</name>
<accession>A0AAW1P0N5</accession>
<keyword evidence="3" id="KW-1185">Reference proteome</keyword>
<keyword evidence="1" id="KW-1133">Transmembrane helix</keyword>
<feature type="transmembrane region" description="Helical" evidence="1">
    <location>
        <begin position="47"/>
        <end position="67"/>
    </location>
</feature>